<dbReference type="Proteomes" id="UP000887575">
    <property type="component" value="Unassembled WGS sequence"/>
</dbReference>
<evidence type="ECO:0000313" key="1">
    <source>
        <dbReference type="Proteomes" id="UP000887575"/>
    </source>
</evidence>
<dbReference type="AlphaFoldDB" id="A0AAF3F9C7"/>
<evidence type="ECO:0000313" key="2">
    <source>
        <dbReference type="WBParaSite" id="MBELARI_LOCUS2508"/>
    </source>
</evidence>
<dbReference type="WBParaSite" id="MBELARI_LOCUS2508">
    <property type="protein sequence ID" value="MBELARI_LOCUS2508"/>
    <property type="gene ID" value="MBELARI_LOCUS2508"/>
</dbReference>
<reference evidence="2" key="1">
    <citation type="submission" date="2024-02" db="UniProtKB">
        <authorList>
            <consortium name="WormBaseParasite"/>
        </authorList>
    </citation>
    <scope>IDENTIFICATION</scope>
</reference>
<proteinExistence type="predicted"/>
<protein>
    <submittedName>
        <fullName evidence="2">Uncharacterized protein</fullName>
    </submittedName>
</protein>
<name>A0AAF3F9C7_9BILA</name>
<sequence>MIKCSIILRKMNLRSFLLVIFSILFGIAQGFRGGNGRPLFSVSSMDLADFSQYANSDSPSFNYGRPLQTRFGRSGRLL</sequence>
<keyword evidence="1" id="KW-1185">Reference proteome</keyword>
<organism evidence="1 2">
    <name type="scientific">Mesorhabditis belari</name>
    <dbReference type="NCBI Taxonomy" id="2138241"/>
    <lineage>
        <taxon>Eukaryota</taxon>
        <taxon>Metazoa</taxon>
        <taxon>Ecdysozoa</taxon>
        <taxon>Nematoda</taxon>
        <taxon>Chromadorea</taxon>
        <taxon>Rhabditida</taxon>
        <taxon>Rhabditina</taxon>
        <taxon>Rhabditomorpha</taxon>
        <taxon>Rhabditoidea</taxon>
        <taxon>Rhabditidae</taxon>
        <taxon>Mesorhabditinae</taxon>
        <taxon>Mesorhabditis</taxon>
    </lineage>
</organism>
<accession>A0AAF3F9C7</accession>